<gene>
    <name evidence="2" type="ORF">B0J12DRAFT_366394</name>
</gene>
<comment type="caution">
    <text evidence="2">The sequence shown here is derived from an EMBL/GenBank/DDBJ whole genome shotgun (WGS) entry which is preliminary data.</text>
</comment>
<reference evidence="2 3" key="1">
    <citation type="journal article" date="2021" name="Nat. Commun.">
        <title>Genetic determinants of endophytism in the Arabidopsis root mycobiome.</title>
        <authorList>
            <person name="Mesny F."/>
            <person name="Miyauchi S."/>
            <person name="Thiergart T."/>
            <person name="Pickel B."/>
            <person name="Atanasova L."/>
            <person name="Karlsson M."/>
            <person name="Huettel B."/>
            <person name="Barry K.W."/>
            <person name="Haridas S."/>
            <person name="Chen C."/>
            <person name="Bauer D."/>
            <person name="Andreopoulos W."/>
            <person name="Pangilinan J."/>
            <person name="LaButti K."/>
            <person name="Riley R."/>
            <person name="Lipzen A."/>
            <person name="Clum A."/>
            <person name="Drula E."/>
            <person name="Henrissat B."/>
            <person name="Kohler A."/>
            <person name="Grigoriev I.V."/>
            <person name="Martin F.M."/>
            <person name="Hacquard S."/>
        </authorList>
    </citation>
    <scope>NUCLEOTIDE SEQUENCE [LARGE SCALE GENOMIC DNA]</scope>
    <source>
        <strain evidence="2 3">MPI-SDFR-AT-0080</strain>
    </source>
</reference>
<name>A0ABQ8FTE3_9PEZI</name>
<protein>
    <recommendedName>
        <fullName evidence="4">Fork-head domain-containing protein</fullName>
    </recommendedName>
</protein>
<feature type="region of interest" description="Disordered" evidence="1">
    <location>
        <begin position="188"/>
        <end position="208"/>
    </location>
</feature>
<feature type="compositionally biased region" description="Low complexity" evidence="1">
    <location>
        <begin position="63"/>
        <end position="72"/>
    </location>
</feature>
<evidence type="ECO:0000256" key="1">
    <source>
        <dbReference type="SAM" id="MobiDB-lite"/>
    </source>
</evidence>
<evidence type="ECO:0000313" key="3">
    <source>
        <dbReference type="Proteomes" id="UP000774617"/>
    </source>
</evidence>
<keyword evidence="3" id="KW-1185">Reference proteome</keyword>
<evidence type="ECO:0008006" key="4">
    <source>
        <dbReference type="Google" id="ProtNLM"/>
    </source>
</evidence>
<accession>A0ABQ8FTE3</accession>
<feature type="region of interest" description="Disordered" evidence="1">
    <location>
        <begin position="49"/>
        <end position="74"/>
    </location>
</feature>
<evidence type="ECO:0000313" key="2">
    <source>
        <dbReference type="EMBL" id="KAH7025452.1"/>
    </source>
</evidence>
<sequence length="302" mass="32745">MCFYYPDTEEQLEVTLGSDVHVLFPAGVLAQQGTQVIINYLMARYPPDPQPLTSEAPAPVDHAPATTAPTQQSARHMEIADWGRAEAYIFGTDPSIEFDSLFTAAVGSRATAPAANQLVSQLAPTSSHFTAVAPDYCYQHNHYHTNNTSSLFLPVSQQVCQPASNLFTTAPDYQSTAFTVSAPAAPAPAAVSTNNKKPTTTKATAATSTTITMRHPRRKTPPGFPGYGAVARLVALQVAAHRPFVQLADIYAYMEGQWPEWFRCGRSASSSWQSGVRHAVLKGFERVEAARAPSAGVWYRLK</sequence>
<dbReference type="EMBL" id="JAGTJR010000059">
    <property type="protein sequence ID" value="KAH7025452.1"/>
    <property type="molecule type" value="Genomic_DNA"/>
</dbReference>
<organism evidence="2 3">
    <name type="scientific">Macrophomina phaseolina</name>
    <dbReference type="NCBI Taxonomy" id="35725"/>
    <lineage>
        <taxon>Eukaryota</taxon>
        <taxon>Fungi</taxon>
        <taxon>Dikarya</taxon>
        <taxon>Ascomycota</taxon>
        <taxon>Pezizomycotina</taxon>
        <taxon>Dothideomycetes</taxon>
        <taxon>Dothideomycetes incertae sedis</taxon>
        <taxon>Botryosphaeriales</taxon>
        <taxon>Botryosphaeriaceae</taxon>
        <taxon>Macrophomina</taxon>
    </lineage>
</organism>
<dbReference type="Proteomes" id="UP000774617">
    <property type="component" value="Unassembled WGS sequence"/>
</dbReference>
<proteinExistence type="predicted"/>